<dbReference type="STRING" id="1120996.SAMN02746066_03109"/>
<keyword evidence="9 10" id="KW-0131">Cell cycle</keyword>
<dbReference type="PANTHER" id="PTHR11649:SF13">
    <property type="entry name" value="ENGB-TYPE G DOMAIN-CONTAINING PROTEIN"/>
    <property type="match status" value="1"/>
</dbReference>
<dbReference type="PANTHER" id="PTHR11649">
    <property type="entry name" value="MSS1/TRME-RELATED GTP-BINDING PROTEIN"/>
    <property type="match status" value="1"/>
</dbReference>
<comment type="similarity">
    <text evidence="2 10">Belongs to the TRAFAC class TrmE-Era-EngA-EngB-Septin-like GTPase superfamily. EngB GTPase family.</text>
</comment>
<dbReference type="PROSITE" id="PS51706">
    <property type="entry name" value="G_ENGB"/>
    <property type="match status" value="1"/>
</dbReference>
<dbReference type="Proteomes" id="UP000184038">
    <property type="component" value="Unassembled WGS sequence"/>
</dbReference>
<dbReference type="GO" id="GO:0005829">
    <property type="term" value="C:cytosol"/>
    <property type="evidence" value="ECO:0007669"/>
    <property type="project" value="TreeGrafter"/>
</dbReference>
<name>A0A1M7L6T4_9FIRM</name>
<keyword evidence="5 10" id="KW-0547">Nucleotide-binding</keyword>
<dbReference type="GO" id="GO:0005525">
    <property type="term" value="F:GTP binding"/>
    <property type="evidence" value="ECO:0007669"/>
    <property type="project" value="UniProtKB-UniRule"/>
</dbReference>
<evidence type="ECO:0000256" key="5">
    <source>
        <dbReference type="ARBA" id="ARBA00022741"/>
    </source>
</evidence>
<evidence type="ECO:0000256" key="10">
    <source>
        <dbReference type="HAMAP-Rule" id="MF_00321"/>
    </source>
</evidence>
<dbReference type="RefSeq" id="WP_084139301.1">
    <property type="nucleotide sequence ID" value="NZ_FRCP01000015.1"/>
</dbReference>
<dbReference type="InterPro" id="IPR019987">
    <property type="entry name" value="GTP-bd_ribosome_bio_YsxC"/>
</dbReference>
<dbReference type="CDD" id="cd01876">
    <property type="entry name" value="YihA_EngB"/>
    <property type="match status" value="1"/>
</dbReference>
<keyword evidence="6" id="KW-0460">Magnesium</keyword>
<evidence type="ECO:0000313" key="13">
    <source>
        <dbReference type="Proteomes" id="UP000184038"/>
    </source>
</evidence>
<dbReference type="SUPFAM" id="SSF52540">
    <property type="entry name" value="P-loop containing nucleoside triphosphate hydrolases"/>
    <property type="match status" value="1"/>
</dbReference>
<keyword evidence="4" id="KW-0479">Metal-binding</keyword>
<evidence type="ECO:0000256" key="9">
    <source>
        <dbReference type="ARBA" id="ARBA00023306"/>
    </source>
</evidence>
<reference evidence="12 13" key="1">
    <citation type="submission" date="2016-11" db="EMBL/GenBank/DDBJ databases">
        <authorList>
            <person name="Jaros S."/>
            <person name="Januszkiewicz K."/>
            <person name="Wedrychowicz H."/>
        </authorList>
    </citation>
    <scope>NUCLEOTIDE SEQUENCE [LARGE SCALE GENOMIC DNA]</scope>
    <source>
        <strain evidence="12 13">DSM 15930</strain>
    </source>
</reference>
<evidence type="ECO:0000313" key="12">
    <source>
        <dbReference type="EMBL" id="SHM73593.1"/>
    </source>
</evidence>
<dbReference type="InterPro" id="IPR030393">
    <property type="entry name" value="G_ENGB_dom"/>
</dbReference>
<dbReference type="Gene3D" id="3.40.50.300">
    <property type="entry name" value="P-loop containing nucleotide triphosphate hydrolases"/>
    <property type="match status" value="1"/>
</dbReference>
<comment type="cofactor">
    <cofactor evidence="1">
        <name>Mg(2+)</name>
        <dbReference type="ChEBI" id="CHEBI:18420"/>
    </cofactor>
</comment>
<sequence>MHIKSVNLETVCGVTSVLPENDKVEIAFAGKSNVGKSSLINALMNRKAYARTSSQPGKTQTINFYNINDEVYFVDLPGYGYAKVSLALKEKWGKLIEKYLGTSKQLRIIFLLIDIRHEPSENDKNMYDWIVHNGYNPVIIATKLDKINRSQRDKHIKMIRKGLNTVEGTPIIPFSSISKQGRDEIWELIEFTMNGGFDEVDEDDEEELVDEKVEANEGVTIIERFEADQISEEE</sequence>
<keyword evidence="8 10" id="KW-0717">Septation</keyword>
<comment type="function">
    <text evidence="10">Necessary for normal cell division and for the maintenance of normal septation.</text>
</comment>
<dbReference type="GO" id="GO:0000917">
    <property type="term" value="P:division septum assembly"/>
    <property type="evidence" value="ECO:0007669"/>
    <property type="project" value="UniProtKB-KW"/>
</dbReference>
<accession>A0A1M7L6T4</accession>
<dbReference type="AlphaFoldDB" id="A0A1M7L6T4"/>
<dbReference type="InterPro" id="IPR027417">
    <property type="entry name" value="P-loop_NTPase"/>
</dbReference>
<organism evidence="12 13">
    <name type="scientific">Anaerosporobacter mobilis DSM 15930</name>
    <dbReference type="NCBI Taxonomy" id="1120996"/>
    <lineage>
        <taxon>Bacteria</taxon>
        <taxon>Bacillati</taxon>
        <taxon>Bacillota</taxon>
        <taxon>Clostridia</taxon>
        <taxon>Lachnospirales</taxon>
        <taxon>Lachnospiraceae</taxon>
        <taxon>Anaerosporobacter</taxon>
    </lineage>
</organism>
<evidence type="ECO:0000256" key="7">
    <source>
        <dbReference type="ARBA" id="ARBA00023134"/>
    </source>
</evidence>
<proteinExistence type="inferred from homology"/>
<evidence type="ECO:0000256" key="2">
    <source>
        <dbReference type="ARBA" id="ARBA00009638"/>
    </source>
</evidence>
<evidence type="ECO:0000256" key="3">
    <source>
        <dbReference type="ARBA" id="ARBA00022618"/>
    </source>
</evidence>
<dbReference type="GO" id="GO:0046872">
    <property type="term" value="F:metal ion binding"/>
    <property type="evidence" value="ECO:0007669"/>
    <property type="project" value="UniProtKB-KW"/>
</dbReference>
<dbReference type="InterPro" id="IPR006073">
    <property type="entry name" value="GTP-bd"/>
</dbReference>
<evidence type="ECO:0000256" key="1">
    <source>
        <dbReference type="ARBA" id="ARBA00001946"/>
    </source>
</evidence>
<feature type="domain" description="EngB-type G" evidence="11">
    <location>
        <begin position="22"/>
        <end position="195"/>
    </location>
</feature>
<dbReference type="OrthoDB" id="9804921at2"/>
<keyword evidence="13" id="KW-1185">Reference proteome</keyword>
<dbReference type="NCBIfam" id="TIGR03598">
    <property type="entry name" value="GTPase_YsxC"/>
    <property type="match status" value="1"/>
</dbReference>
<keyword evidence="3 10" id="KW-0132">Cell division</keyword>
<dbReference type="EMBL" id="FRCP01000015">
    <property type="protein sequence ID" value="SHM73593.1"/>
    <property type="molecule type" value="Genomic_DNA"/>
</dbReference>
<evidence type="ECO:0000256" key="8">
    <source>
        <dbReference type="ARBA" id="ARBA00023210"/>
    </source>
</evidence>
<protein>
    <recommendedName>
        <fullName evidence="10">Probable GTP-binding protein EngB</fullName>
    </recommendedName>
</protein>
<dbReference type="HAMAP" id="MF_00321">
    <property type="entry name" value="GTPase_EngB"/>
    <property type="match status" value="1"/>
</dbReference>
<dbReference type="FunFam" id="3.40.50.300:FF:000098">
    <property type="entry name" value="Probable GTP-binding protein EngB"/>
    <property type="match status" value="1"/>
</dbReference>
<dbReference type="Pfam" id="PF01926">
    <property type="entry name" value="MMR_HSR1"/>
    <property type="match status" value="1"/>
</dbReference>
<evidence type="ECO:0000256" key="4">
    <source>
        <dbReference type="ARBA" id="ARBA00022723"/>
    </source>
</evidence>
<evidence type="ECO:0000259" key="11">
    <source>
        <dbReference type="PROSITE" id="PS51706"/>
    </source>
</evidence>
<keyword evidence="7 10" id="KW-0342">GTP-binding</keyword>
<evidence type="ECO:0000256" key="6">
    <source>
        <dbReference type="ARBA" id="ARBA00022842"/>
    </source>
</evidence>
<gene>
    <name evidence="10" type="primary">engB</name>
    <name evidence="12" type="ORF">SAMN02746066_03109</name>
</gene>